<feature type="domain" description="Aspartate/glutamate/uridylate kinase" evidence="12">
    <location>
        <begin position="7"/>
        <end position="216"/>
    </location>
</feature>
<dbReference type="GO" id="GO:0005524">
    <property type="term" value="F:ATP binding"/>
    <property type="evidence" value="ECO:0007669"/>
    <property type="project" value="UniProtKB-KW"/>
</dbReference>
<dbReference type="Gene3D" id="3.40.1160.10">
    <property type="entry name" value="Acetylglutamate kinase-like"/>
    <property type="match status" value="1"/>
</dbReference>
<dbReference type="GO" id="GO:0006225">
    <property type="term" value="P:UDP biosynthetic process"/>
    <property type="evidence" value="ECO:0007669"/>
    <property type="project" value="TreeGrafter"/>
</dbReference>
<dbReference type="Proteomes" id="UP000306416">
    <property type="component" value="Unassembled WGS sequence"/>
</dbReference>
<dbReference type="NCBIfam" id="TIGR02075">
    <property type="entry name" value="pyrH_bact"/>
    <property type="match status" value="1"/>
</dbReference>
<evidence type="ECO:0000256" key="9">
    <source>
        <dbReference type="ARBA" id="ARBA00022975"/>
    </source>
</evidence>
<comment type="caution">
    <text evidence="11">Lacks conserved residue(s) required for the propagation of feature annotation.</text>
</comment>
<comment type="function">
    <text evidence="11">Catalyzes the reversible phosphorylation of UMP to UDP.</text>
</comment>
<feature type="binding site" evidence="11">
    <location>
        <position position="74"/>
    </location>
    <ligand>
        <name>UMP</name>
        <dbReference type="ChEBI" id="CHEBI:57865"/>
    </ligand>
</feature>
<dbReference type="GO" id="GO:0033862">
    <property type="term" value="F:UMP kinase activity"/>
    <property type="evidence" value="ECO:0007669"/>
    <property type="project" value="UniProtKB-EC"/>
</dbReference>
<evidence type="ECO:0000256" key="1">
    <source>
        <dbReference type="ARBA" id="ARBA00004496"/>
    </source>
</evidence>
<reference evidence="13 14" key="1">
    <citation type="submission" date="2019-04" db="EMBL/GenBank/DDBJ databases">
        <title>Geobacter oryzae sp. nov., ferric-reducing bacteria isolated from paddy soil.</title>
        <authorList>
            <person name="Xu Z."/>
            <person name="Masuda Y."/>
            <person name="Itoh H."/>
            <person name="Senoo K."/>
        </authorList>
    </citation>
    <scope>NUCLEOTIDE SEQUENCE [LARGE SCALE GENOMIC DNA]</scope>
    <source>
        <strain evidence="13 14">Red111</strain>
    </source>
</reference>
<feature type="binding site" evidence="11">
    <location>
        <position position="54"/>
    </location>
    <ligand>
        <name>UMP</name>
        <dbReference type="ChEBI" id="CHEBI:57865"/>
    </ligand>
</feature>
<dbReference type="FunFam" id="3.40.1160.10:FF:000001">
    <property type="entry name" value="Uridylate kinase"/>
    <property type="match status" value="1"/>
</dbReference>
<feature type="binding site" evidence="11">
    <location>
        <position position="162"/>
    </location>
    <ligand>
        <name>ATP</name>
        <dbReference type="ChEBI" id="CHEBI:30616"/>
    </ligand>
</feature>
<sequence length="240" mass="25539">MAEPYYKRVLLKLSGEALGGDQGYGIDPNTITAIAREVKQVVELGVELCLVIGGGNIFRGVAASSKGMDRASADYMGMLATMINSLAMQDALEKVGVDTRVQSAIAMAEVAEPYIRRRAIRHLEKGRVVIFGAGTGNPYFTTDTAASLRAMEIGADVILKGTKVDGVYSADPAKDKNATKYGTLSYLEVLRKGLQVMDATAISLCMDNSLPIIVFDVTTDGNVVRVVTGEPIGTLVKEGE</sequence>
<keyword evidence="6 11" id="KW-0547">Nucleotide-binding</keyword>
<dbReference type="GO" id="GO:0044210">
    <property type="term" value="P:'de novo' CTP biosynthetic process"/>
    <property type="evidence" value="ECO:0007669"/>
    <property type="project" value="UniProtKB-UniRule"/>
</dbReference>
<comment type="catalytic activity">
    <reaction evidence="10 11">
        <text>UMP + ATP = UDP + ADP</text>
        <dbReference type="Rhea" id="RHEA:24400"/>
        <dbReference type="ChEBI" id="CHEBI:30616"/>
        <dbReference type="ChEBI" id="CHEBI:57865"/>
        <dbReference type="ChEBI" id="CHEBI:58223"/>
        <dbReference type="ChEBI" id="CHEBI:456216"/>
        <dbReference type="EC" id="2.7.4.22"/>
    </reaction>
</comment>
<evidence type="ECO:0000256" key="8">
    <source>
        <dbReference type="ARBA" id="ARBA00022840"/>
    </source>
</evidence>
<comment type="subcellular location">
    <subcellularLocation>
        <location evidence="1 11">Cytoplasm</location>
    </subcellularLocation>
</comment>
<dbReference type="InterPro" id="IPR036393">
    <property type="entry name" value="AceGlu_kinase-like_sf"/>
</dbReference>
<dbReference type="AlphaFoldDB" id="A0A4S1CE18"/>
<dbReference type="InterPro" id="IPR001048">
    <property type="entry name" value="Asp/Glu/Uridylate_kinase"/>
</dbReference>
<keyword evidence="8 11" id="KW-0067">ATP-binding</keyword>
<feature type="binding site" evidence="11">
    <location>
        <position position="59"/>
    </location>
    <ligand>
        <name>ATP</name>
        <dbReference type="ChEBI" id="CHEBI:30616"/>
    </ligand>
</feature>
<dbReference type="UniPathway" id="UPA00159">
    <property type="reaction ID" value="UER00275"/>
</dbReference>
<evidence type="ECO:0000256" key="3">
    <source>
        <dbReference type="ARBA" id="ARBA00007614"/>
    </source>
</evidence>
<name>A0A4S1CE18_9BACT</name>
<dbReference type="InterPro" id="IPR015963">
    <property type="entry name" value="Uridylate_kinase_bac"/>
</dbReference>
<evidence type="ECO:0000256" key="6">
    <source>
        <dbReference type="ARBA" id="ARBA00022741"/>
    </source>
</evidence>
<organism evidence="13 14">
    <name type="scientific">Geomonas terrae</name>
    <dbReference type="NCBI Taxonomy" id="2562681"/>
    <lineage>
        <taxon>Bacteria</taxon>
        <taxon>Pseudomonadati</taxon>
        <taxon>Thermodesulfobacteriota</taxon>
        <taxon>Desulfuromonadia</taxon>
        <taxon>Geobacterales</taxon>
        <taxon>Geobacteraceae</taxon>
        <taxon>Geomonas</taxon>
    </lineage>
</organism>
<evidence type="ECO:0000256" key="5">
    <source>
        <dbReference type="ARBA" id="ARBA00022679"/>
    </source>
</evidence>
<dbReference type="InterPro" id="IPR011817">
    <property type="entry name" value="Uridylate_kinase"/>
</dbReference>
<comment type="activity regulation">
    <text evidence="11">Allosterically activated by GTP. Inhibited by UTP.</text>
</comment>
<evidence type="ECO:0000256" key="4">
    <source>
        <dbReference type="ARBA" id="ARBA00022490"/>
    </source>
</evidence>
<dbReference type="SUPFAM" id="SSF53633">
    <property type="entry name" value="Carbamate kinase-like"/>
    <property type="match status" value="1"/>
</dbReference>
<dbReference type="GO" id="GO:0005829">
    <property type="term" value="C:cytosol"/>
    <property type="evidence" value="ECO:0007669"/>
    <property type="project" value="TreeGrafter"/>
</dbReference>
<dbReference type="PANTHER" id="PTHR42833">
    <property type="entry name" value="URIDYLATE KINASE"/>
    <property type="match status" value="1"/>
</dbReference>
<keyword evidence="9 11" id="KW-0665">Pyrimidine biosynthesis</keyword>
<comment type="similarity">
    <text evidence="3 11">Belongs to the UMP kinase family.</text>
</comment>
<feature type="binding site" evidence="11">
    <location>
        <position position="55"/>
    </location>
    <ligand>
        <name>ATP</name>
        <dbReference type="ChEBI" id="CHEBI:30616"/>
    </ligand>
</feature>
<keyword evidence="14" id="KW-1185">Reference proteome</keyword>
<dbReference type="CDD" id="cd04254">
    <property type="entry name" value="AAK_UMPK-PyrH-Ec"/>
    <property type="match status" value="1"/>
</dbReference>
<protein>
    <recommendedName>
        <fullName evidence="11">Uridylate kinase</fullName>
        <shortName evidence="11">UK</shortName>
        <ecNumber evidence="11">2.7.4.22</ecNumber>
    </recommendedName>
    <alternativeName>
        <fullName evidence="11">Uridine monophosphate kinase</fullName>
        <shortName evidence="11">UMP kinase</shortName>
        <shortName evidence="11">UMPK</shortName>
    </alternativeName>
</protein>
<feature type="binding site" evidence="11">
    <location>
        <begin position="135"/>
        <end position="142"/>
    </location>
    <ligand>
        <name>UMP</name>
        <dbReference type="ChEBI" id="CHEBI:57865"/>
    </ligand>
</feature>
<feature type="binding site" evidence="11">
    <location>
        <position position="168"/>
    </location>
    <ligand>
        <name>ATP</name>
        <dbReference type="ChEBI" id="CHEBI:30616"/>
    </ligand>
</feature>
<keyword evidence="4 11" id="KW-0963">Cytoplasm</keyword>
<gene>
    <name evidence="11" type="primary">pyrH</name>
    <name evidence="13" type="ORF">E4633_15255</name>
</gene>
<keyword evidence="7 11" id="KW-0418">Kinase</keyword>
<comment type="subunit">
    <text evidence="11">Homohexamer.</text>
</comment>
<dbReference type="EC" id="2.7.4.22" evidence="11"/>
<comment type="pathway">
    <text evidence="2 11">Pyrimidine metabolism; CTP biosynthesis via de novo pathway; UDP from UMP (UMPK route): step 1/1.</text>
</comment>
<proteinExistence type="inferred from homology"/>
<evidence type="ECO:0000313" key="13">
    <source>
        <dbReference type="EMBL" id="TGU71661.1"/>
    </source>
</evidence>
<feature type="region of interest" description="Involved in allosteric activation by GTP" evidence="11">
    <location>
        <begin position="20"/>
        <end position="25"/>
    </location>
</feature>
<dbReference type="Pfam" id="PF00696">
    <property type="entry name" value="AA_kinase"/>
    <property type="match status" value="1"/>
</dbReference>
<feature type="binding site" evidence="11">
    <location>
        <position position="171"/>
    </location>
    <ligand>
        <name>ATP</name>
        <dbReference type="ChEBI" id="CHEBI:30616"/>
    </ligand>
</feature>
<dbReference type="PIRSF" id="PIRSF005650">
    <property type="entry name" value="Uridylate_kin"/>
    <property type="match status" value="1"/>
</dbReference>
<evidence type="ECO:0000256" key="11">
    <source>
        <dbReference type="HAMAP-Rule" id="MF_01220"/>
    </source>
</evidence>
<evidence type="ECO:0000256" key="7">
    <source>
        <dbReference type="ARBA" id="ARBA00022777"/>
    </source>
</evidence>
<evidence type="ECO:0000256" key="2">
    <source>
        <dbReference type="ARBA" id="ARBA00004791"/>
    </source>
</evidence>
<keyword evidence="5 11" id="KW-0808">Transferase</keyword>
<feature type="binding site" evidence="11">
    <location>
        <begin position="12"/>
        <end position="15"/>
    </location>
    <ligand>
        <name>ATP</name>
        <dbReference type="ChEBI" id="CHEBI:30616"/>
    </ligand>
</feature>
<dbReference type="EMBL" id="SRSC01000003">
    <property type="protein sequence ID" value="TGU71661.1"/>
    <property type="molecule type" value="Genomic_DNA"/>
</dbReference>
<evidence type="ECO:0000256" key="10">
    <source>
        <dbReference type="ARBA" id="ARBA00047767"/>
    </source>
</evidence>
<evidence type="ECO:0000259" key="12">
    <source>
        <dbReference type="Pfam" id="PF00696"/>
    </source>
</evidence>
<keyword evidence="11" id="KW-0021">Allosteric enzyme</keyword>
<dbReference type="RefSeq" id="WP_135871443.1">
    <property type="nucleotide sequence ID" value="NZ_SRSC01000003.1"/>
</dbReference>
<evidence type="ECO:0000313" key="14">
    <source>
        <dbReference type="Proteomes" id="UP000306416"/>
    </source>
</evidence>
<dbReference type="PANTHER" id="PTHR42833:SF4">
    <property type="entry name" value="URIDYLATE KINASE PUMPKIN, CHLOROPLASTIC"/>
    <property type="match status" value="1"/>
</dbReference>
<dbReference type="HAMAP" id="MF_01220_B">
    <property type="entry name" value="PyrH_B"/>
    <property type="match status" value="1"/>
</dbReference>
<comment type="caution">
    <text evidence="13">The sequence shown here is derived from an EMBL/GenBank/DDBJ whole genome shotgun (WGS) entry which is preliminary data.</text>
</comment>
<accession>A0A4S1CE18</accession>